<feature type="non-terminal residue" evidence="3">
    <location>
        <position position="1"/>
    </location>
</feature>
<evidence type="ECO:0000256" key="2">
    <source>
        <dbReference type="SAM" id="Phobius"/>
    </source>
</evidence>
<protein>
    <recommendedName>
        <fullName evidence="5">ZCF37</fullName>
    </recommendedName>
</protein>
<keyword evidence="2" id="KW-1133">Transmembrane helix</keyword>
<keyword evidence="4" id="KW-1185">Reference proteome</keyword>
<evidence type="ECO:0000313" key="4">
    <source>
        <dbReference type="Proteomes" id="UP000428333"/>
    </source>
</evidence>
<dbReference type="EMBL" id="QEFC01001234">
    <property type="protein sequence ID" value="KAE9458783.1"/>
    <property type="molecule type" value="Genomic_DNA"/>
</dbReference>
<dbReference type="PANTHER" id="PTHR35275:SF1">
    <property type="entry name" value="OS07G0585900 PROTEIN"/>
    <property type="match status" value="1"/>
</dbReference>
<evidence type="ECO:0000256" key="1">
    <source>
        <dbReference type="SAM" id="MobiDB-lite"/>
    </source>
</evidence>
<reference evidence="3 4" key="1">
    <citation type="journal article" date="2019" name="Genome Biol. Evol.">
        <title>The Rhododendron genome and chromosomal organization provide insight into shared whole-genome duplications across the heath family (Ericaceae).</title>
        <authorList>
            <person name="Soza V.L."/>
            <person name="Lindsley D."/>
            <person name="Waalkes A."/>
            <person name="Ramage E."/>
            <person name="Patwardhan R.P."/>
            <person name="Burton J.N."/>
            <person name="Adey A."/>
            <person name="Kumar A."/>
            <person name="Qiu R."/>
            <person name="Shendure J."/>
            <person name="Hall B."/>
        </authorList>
    </citation>
    <scope>NUCLEOTIDE SEQUENCE [LARGE SCALE GENOMIC DNA]</scope>
    <source>
        <strain evidence="3">RSF 1966-606</strain>
    </source>
</reference>
<dbReference type="Proteomes" id="UP000428333">
    <property type="component" value="Linkage Group LG05"/>
</dbReference>
<name>A0A6A4LHR8_9ERIC</name>
<feature type="region of interest" description="Disordered" evidence="1">
    <location>
        <begin position="90"/>
        <end position="109"/>
    </location>
</feature>
<keyword evidence="2" id="KW-0812">Transmembrane</keyword>
<keyword evidence="2" id="KW-0472">Membrane</keyword>
<feature type="compositionally biased region" description="Polar residues" evidence="1">
    <location>
        <begin position="114"/>
        <end position="125"/>
    </location>
</feature>
<dbReference type="InterPro" id="IPR045880">
    <property type="entry name" value="ZCF37"/>
</dbReference>
<dbReference type="OrthoDB" id="1932497at2759"/>
<evidence type="ECO:0000313" key="3">
    <source>
        <dbReference type="EMBL" id="KAE9458783.1"/>
    </source>
</evidence>
<gene>
    <name evidence="3" type="ORF">C3L33_09306</name>
</gene>
<dbReference type="PANTHER" id="PTHR35275">
    <property type="entry name" value="ZCF37"/>
    <property type="match status" value="1"/>
</dbReference>
<feature type="transmembrane region" description="Helical" evidence="2">
    <location>
        <begin position="153"/>
        <end position="185"/>
    </location>
</feature>
<sequence length="265" mass="30088">MVNACICGTGSFPRQLEEDDLLDIGSPRKPKKGSKNPFADRGLEKFSALLAELEDKKKQIYTQLGSEEIAFIRFDYSKSNRCKPIVVKVKERERDHRQQQDKDDTPAEINNSAAVQVQESRTDQPGNKKVSDQKRQRSCWDFLKREMWRKPSYYLPAVMIMILLFVVLFGRSFAILCTSIGWYMIPLITGGESNAKRVKKKKDYGRRASDKGMVVRGGKKDYVRRASDKGMVVGEAAARTSSPTSVISGAMTDFLPEKCTHWKSF</sequence>
<feature type="region of interest" description="Disordered" evidence="1">
    <location>
        <begin position="114"/>
        <end position="133"/>
    </location>
</feature>
<feature type="compositionally biased region" description="Basic and acidic residues" evidence="1">
    <location>
        <begin position="90"/>
        <end position="105"/>
    </location>
</feature>
<evidence type="ECO:0008006" key="5">
    <source>
        <dbReference type="Google" id="ProtNLM"/>
    </source>
</evidence>
<accession>A0A6A4LHR8</accession>
<organism evidence="3 4">
    <name type="scientific">Rhododendron williamsianum</name>
    <dbReference type="NCBI Taxonomy" id="262921"/>
    <lineage>
        <taxon>Eukaryota</taxon>
        <taxon>Viridiplantae</taxon>
        <taxon>Streptophyta</taxon>
        <taxon>Embryophyta</taxon>
        <taxon>Tracheophyta</taxon>
        <taxon>Spermatophyta</taxon>
        <taxon>Magnoliopsida</taxon>
        <taxon>eudicotyledons</taxon>
        <taxon>Gunneridae</taxon>
        <taxon>Pentapetalae</taxon>
        <taxon>asterids</taxon>
        <taxon>Ericales</taxon>
        <taxon>Ericaceae</taxon>
        <taxon>Ericoideae</taxon>
        <taxon>Rhodoreae</taxon>
        <taxon>Rhododendron</taxon>
    </lineage>
</organism>
<dbReference type="AlphaFoldDB" id="A0A6A4LHR8"/>
<comment type="caution">
    <text evidence="3">The sequence shown here is derived from an EMBL/GenBank/DDBJ whole genome shotgun (WGS) entry which is preliminary data.</text>
</comment>
<proteinExistence type="predicted"/>